<evidence type="ECO:0000313" key="2">
    <source>
        <dbReference type="Proteomes" id="UP000479000"/>
    </source>
</evidence>
<dbReference type="EMBL" id="CADCXU010008963">
    <property type="protein sequence ID" value="CAA9999574.1"/>
    <property type="molecule type" value="Genomic_DNA"/>
</dbReference>
<feature type="non-terminal residue" evidence="1">
    <location>
        <position position="51"/>
    </location>
</feature>
<proteinExistence type="predicted"/>
<accession>A0A6H5GBA6</accession>
<protein>
    <submittedName>
        <fullName evidence="1">Uncharacterized protein</fullName>
    </submittedName>
</protein>
<keyword evidence="2" id="KW-1185">Reference proteome</keyword>
<dbReference type="AlphaFoldDB" id="A0A6H5GBA6"/>
<name>A0A6H5GBA6_9HEMI</name>
<gene>
    <name evidence="1" type="ORF">NTEN_LOCUS5857</name>
</gene>
<organism evidence="1 2">
    <name type="scientific">Nesidiocoris tenuis</name>
    <dbReference type="NCBI Taxonomy" id="355587"/>
    <lineage>
        <taxon>Eukaryota</taxon>
        <taxon>Metazoa</taxon>
        <taxon>Ecdysozoa</taxon>
        <taxon>Arthropoda</taxon>
        <taxon>Hexapoda</taxon>
        <taxon>Insecta</taxon>
        <taxon>Pterygota</taxon>
        <taxon>Neoptera</taxon>
        <taxon>Paraneoptera</taxon>
        <taxon>Hemiptera</taxon>
        <taxon>Heteroptera</taxon>
        <taxon>Panheteroptera</taxon>
        <taxon>Cimicomorpha</taxon>
        <taxon>Miridae</taxon>
        <taxon>Dicyphina</taxon>
        <taxon>Nesidiocoris</taxon>
    </lineage>
</organism>
<dbReference type="Proteomes" id="UP000479000">
    <property type="component" value="Unassembled WGS sequence"/>
</dbReference>
<evidence type="ECO:0000313" key="1">
    <source>
        <dbReference type="EMBL" id="CAA9999574.1"/>
    </source>
</evidence>
<reference evidence="1 2" key="1">
    <citation type="submission" date="2020-02" db="EMBL/GenBank/DDBJ databases">
        <authorList>
            <person name="Ferguson B K."/>
        </authorList>
    </citation>
    <scope>NUCLEOTIDE SEQUENCE [LARGE SCALE GENOMIC DNA]</scope>
</reference>
<sequence>MFKIICGVSMVNSRMVKCPCFRSINISYLVPLRTFKASHSCFWAAKEGTTS</sequence>